<protein>
    <submittedName>
        <fullName evidence="1">Uncharacterized protein</fullName>
    </submittedName>
</protein>
<gene>
    <name evidence="1" type="primary">TC6_022</name>
</gene>
<proteinExistence type="predicted"/>
<reference evidence="1 2" key="1">
    <citation type="submission" date="2017-12" db="EMBL/GenBank/DDBJ databases">
        <title>Genomic identification of Pseudomonas aeruginosa phage TC6.</title>
        <authorList>
            <person name="Lu S."/>
            <person name="Tang C."/>
            <person name="Deng C."/>
            <person name="Zhang Y."/>
            <person name="Xiao C."/>
        </authorList>
    </citation>
    <scope>NUCLEOTIDE SEQUENCE [LARGE SCALE GENOMIC DNA]</scope>
</reference>
<organism evidence="1 2">
    <name type="scientific">Pseudomonas phage TC6</name>
    <dbReference type="NCBI Taxonomy" id="2060947"/>
    <lineage>
        <taxon>Viruses</taxon>
        <taxon>Duplodnaviria</taxon>
        <taxon>Heunggongvirae</taxon>
        <taxon>Uroviricota</taxon>
        <taxon>Caudoviricetes</taxon>
        <taxon>Zobellviridae</taxon>
        <taxon>Paundecimvirus</taxon>
        <taxon>Paundecimvirus PA11</taxon>
    </lineage>
</organism>
<sequence>MALLDKIGTGVQTVVTVGSLVFGGGILYADVQDIKHDVAKSEGLVVQTQVLETKLENAEKTQAETIRVLGKLSDSVDSLSKNVARLEGKLER</sequence>
<dbReference type="Proteomes" id="UP000241282">
    <property type="component" value="Segment"/>
</dbReference>
<name>A0A2H5BQC4_9CAUD</name>
<evidence type="ECO:0000313" key="2">
    <source>
        <dbReference type="Proteomes" id="UP000241282"/>
    </source>
</evidence>
<dbReference type="EMBL" id="MG676466">
    <property type="protein sequence ID" value="AUG88533.1"/>
    <property type="molecule type" value="Genomic_DNA"/>
</dbReference>
<evidence type="ECO:0000313" key="1">
    <source>
        <dbReference type="EMBL" id="AUG88533.1"/>
    </source>
</evidence>
<accession>A0A2H5BQC4</accession>